<evidence type="ECO:0000256" key="5">
    <source>
        <dbReference type="ARBA" id="ARBA00022723"/>
    </source>
</evidence>
<evidence type="ECO:0000256" key="3">
    <source>
        <dbReference type="ARBA" id="ARBA00022617"/>
    </source>
</evidence>
<keyword evidence="10" id="KW-1133">Transmembrane helix</keyword>
<name>A0A1H3MYE2_9RHOB</name>
<dbReference type="InterPro" id="IPR009056">
    <property type="entry name" value="Cyt_c-like_dom"/>
</dbReference>
<keyword evidence="5 8" id="KW-0479">Metal-binding</keyword>
<evidence type="ECO:0000256" key="7">
    <source>
        <dbReference type="ARBA" id="ARBA00023004"/>
    </source>
</evidence>
<dbReference type="PROSITE" id="PS51007">
    <property type="entry name" value="CYTC"/>
    <property type="match status" value="1"/>
</dbReference>
<dbReference type="AlphaFoldDB" id="A0A1H3MYE2"/>
<evidence type="ECO:0000313" key="13">
    <source>
        <dbReference type="Proteomes" id="UP000199286"/>
    </source>
</evidence>
<gene>
    <name evidence="12" type="ORF">SAMN05444340_11935</name>
</gene>
<reference evidence="12 13" key="1">
    <citation type="submission" date="2016-10" db="EMBL/GenBank/DDBJ databases">
        <authorList>
            <person name="de Groot N.N."/>
        </authorList>
    </citation>
    <scope>NUCLEOTIDE SEQUENCE [LARGE SCALE GENOMIC DNA]</scope>
    <source>
        <strain evidence="12 13">DSM 26880</strain>
    </source>
</reference>
<evidence type="ECO:0000256" key="6">
    <source>
        <dbReference type="ARBA" id="ARBA00022982"/>
    </source>
</evidence>
<dbReference type="GO" id="GO:0020037">
    <property type="term" value="F:heme binding"/>
    <property type="evidence" value="ECO:0007669"/>
    <property type="project" value="InterPro"/>
</dbReference>
<dbReference type="Pfam" id="PF00034">
    <property type="entry name" value="Cytochrom_C"/>
    <property type="match status" value="1"/>
</dbReference>
<sequence>MTEARKRARRAEARTMLRRRGAAAATVVGVVALGAAWWTGSQGAMAQPQENLVVPADANIDGGKSLYAEFCASCHGADLEGQPDWQSPGPDGILPAPPHDETGHTWHHADGLLFQYTKLGGREALAVQGVAFDSGMPGFAGQLSDREIWNILAYIKSTWPEREREVQTARTQASISDGRN</sequence>
<dbReference type="GO" id="GO:0005506">
    <property type="term" value="F:iron ion binding"/>
    <property type="evidence" value="ECO:0007669"/>
    <property type="project" value="InterPro"/>
</dbReference>
<keyword evidence="13" id="KW-1185">Reference proteome</keyword>
<comment type="cofactor">
    <cofactor evidence="1">
        <name>heme c</name>
        <dbReference type="ChEBI" id="CHEBI:61717"/>
    </cofactor>
</comment>
<dbReference type="PANTHER" id="PTHR35008">
    <property type="entry name" value="BLL4482 PROTEIN-RELATED"/>
    <property type="match status" value="1"/>
</dbReference>
<dbReference type="SUPFAM" id="SSF46626">
    <property type="entry name" value="Cytochrome c"/>
    <property type="match status" value="1"/>
</dbReference>
<dbReference type="InterPro" id="IPR051459">
    <property type="entry name" value="Cytochrome_c-type_DH"/>
</dbReference>
<keyword evidence="10" id="KW-0812">Transmembrane</keyword>
<organism evidence="12 13">
    <name type="scientific">Citreimonas salinaria</name>
    <dbReference type="NCBI Taxonomy" id="321339"/>
    <lineage>
        <taxon>Bacteria</taxon>
        <taxon>Pseudomonadati</taxon>
        <taxon>Pseudomonadota</taxon>
        <taxon>Alphaproteobacteria</taxon>
        <taxon>Rhodobacterales</taxon>
        <taxon>Roseobacteraceae</taxon>
        <taxon>Citreimonas</taxon>
    </lineage>
</organism>
<evidence type="ECO:0000259" key="11">
    <source>
        <dbReference type="PROSITE" id="PS51007"/>
    </source>
</evidence>
<dbReference type="EMBL" id="FNPF01000019">
    <property type="protein sequence ID" value="SDY81662.1"/>
    <property type="molecule type" value="Genomic_DNA"/>
</dbReference>
<dbReference type="Gene3D" id="1.10.760.10">
    <property type="entry name" value="Cytochrome c-like domain"/>
    <property type="match status" value="1"/>
</dbReference>
<keyword evidence="4" id="KW-0679">Respiratory chain</keyword>
<evidence type="ECO:0000256" key="8">
    <source>
        <dbReference type="PROSITE-ProRule" id="PRU00433"/>
    </source>
</evidence>
<keyword evidence="10" id="KW-0472">Membrane</keyword>
<evidence type="ECO:0000256" key="2">
    <source>
        <dbReference type="ARBA" id="ARBA00022448"/>
    </source>
</evidence>
<dbReference type="InterPro" id="IPR036909">
    <property type="entry name" value="Cyt_c-like_dom_sf"/>
</dbReference>
<evidence type="ECO:0000256" key="10">
    <source>
        <dbReference type="SAM" id="Phobius"/>
    </source>
</evidence>
<proteinExistence type="predicted"/>
<feature type="domain" description="Cytochrome c" evidence="11">
    <location>
        <begin position="58"/>
        <end position="159"/>
    </location>
</feature>
<protein>
    <submittedName>
        <fullName evidence="12">Cytochrome C oxidase, cbb3-type, subunit III</fullName>
    </submittedName>
</protein>
<evidence type="ECO:0000256" key="9">
    <source>
        <dbReference type="SAM" id="MobiDB-lite"/>
    </source>
</evidence>
<dbReference type="GO" id="GO:0009055">
    <property type="term" value="F:electron transfer activity"/>
    <property type="evidence" value="ECO:0007669"/>
    <property type="project" value="InterPro"/>
</dbReference>
<evidence type="ECO:0000256" key="1">
    <source>
        <dbReference type="ARBA" id="ARBA00001926"/>
    </source>
</evidence>
<accession>A0A1H3MYE2</accession>
<feature type="transmembrane region" description="Helical" evidence="10">
    <location>
        <begin position="21"/>
        <end position="40"/>
    </location>
</feature>
<keyword evidence="2" id="KW-0813">Transport</keyword>
<evidence type="ECO:0000313" key="12">
    <source>
        <dbReference type="EMBL" id="SDY81662.1"/>
    </source>
</evidence>
<keyword evidence="7 8" id="KW-0408">Iron</keyword>
<feature type="region of interest" description="Disordered" evidence="9">
    <location>
        <begin position="82"/>
        <end position="106"/>
    </location>
</feature>
<evidence type="ECO:0000256" key="4">
    <source>
        <dbReference type="ARBA" id="ARBA00022660"/>
    </source>
</evidence>
<dbReference type="PANTHER" id="PTHR35008:SF4">
    <property type="entry name" value="BLL4482 PROTEIN"/>
    <property type="match status" value="1"/>
</dbReference>
<dbReference type="PRINTS" id="PR00605">
    <property type="entry name" value="CYTCHROMECIC"/>
</dbReference>
<keyword evidence="3 8" id="KW-0349">Heme</keyword>
<dbReference type="InterPro" id="IPR008168">
    <property type="entry name" value="Cyt_C_IC"/>
</dbReference>
<keyword evidence="6" id="KW-0249">Electron transport</keyword>
<dbReference type="Proteomes" id="UP000199286">
    <property type="component" value="Unassembled WGS sequence"/>
</dbReference>
<dbReference type="STRING" id="321339.SAMN05444340_11935"/>